<evidence type="ECO:0000256" key="5">
    <source>
        <dbReference type="ARBA" id="ARBA00022759"/>
    </source>
</evidence>
<keyword evidence="3" id="KW-0540">Nuclease</keyword>
<comment type="cofactor">
    <cofactor evidence="1">
        <name>Zn(2+)</name>
        <dbReference type="ChEBI" id="CHEBI:29105"/>
    </cofactor>
</comment>
<gene>
    <name evidence="10" type="ORF">TSOC_009630</name>
</gene>
<dbReference type="EMBL" id="PGGS01000408">
    <property type="protein sequence ID" value="PNH04248.1"/>
    <property type="molecule type" value="Genomic_DNA"/>
</dbReference>
<evidence type="ECO:0000259" key="9">
    <source>
        <dbReference type="Pfam" id="PF13691"/>
    </source>
</evidence>
<evidence type="ECO:0000256" key="8">
    <source>
        <dbReference type="SAM" id="MobiDB-lite"/>
    </source>
</evidence>
<dbReference type="InterPro" id="IPR027794">
    <property type="entry name" value="tRNase_Z_dom"/>
</dbReference>
<dbReference type="GO" id="GO:1990180">
    <property type="term" value="P:mitochondrial tRNA 3'-end processing"/>
    <property type="evidence" value="ECO:0007669"/>
    <property type="project" value="TreeGrafter"/>
</dbReference>
<dbReference type="PANTHER" id="PTHR12553">
    <property type="entry name" value="ZINC PHOSPHODIESTERASE ELAC PROTEIN 2"/>
    <property type="match status" value="1"/>
</dbReference>
<keyword evidence="7" id="KW-0862">Zinc</keyword>
<feature type="domain" description="tRNase Z endonuclease" evidence="9">
    <location>
        <begin position="65"/>
        <end position="98"/>
    </location>
</feature>
<dbReference type="GO" id="GO:0005739">
    <property type="term" value="C:mitochondrion"/>
    <property type="evidence" value="ECO:0007669"/>
    <property type="project" value="TreeGrafter"/>
</dbReference>
<dbReference type="AlphaFoldDB" id="A0A2J7ZVI1"/>
<keyword evidence="2" id="KW-0819">tRNA processing</keyword>
<evidence type="ECO:0000256" key="6">
    <source>
        <dbReference type="ARBA" id="ARBA00022801"/>
    </source>
</evidence>
<evidence type="ECO:0000256" key="2">
    <source>
        <dbReference type="ARBA" id="ARBA00022694"/>
    </source>
</evidence>
<name>A0A2J7ZVI1_9CHLO</name>
<proteinExistence type="predicted"/>
<keyword evidence="4" id="KW-0479">Metal-binding</keyword>
<feature type="region of interest" description="Disordered" evidence="8">
    <location>
        <begin position="1"/>
        <end position="47"/>
    </location>
</feature>
<organism evidence="10 11">
    <name type="scientific">Tetrabaena socialis</name>
    <dbReference type="NCBI Taxonomy" id="47790"/>
    <lineage>
        <taxon>Eukaryota</taxon>
        <taxon>Viridiplantae</taxon>
        <taxon>Chlorophyta</taxon>
        <taxon>core chlorophytes</taxon>
        <taxon>Chlorophyceae</taxon>
        <taxon>CS clade</taxon>
        <taxon>Chlamydomonadales</taxon>
        <taxon>Tetrabaenaceae</taxon>
        <taxon>Tetrabaena</taxon>
    </lineage>
</organism>
<comment type="caution">
    <text evidence="10">The sequence shown here is derived from an EMBL/GenBank/DDBJ whole genome shotgun (WGS) entry which is preliminary data.</text>
</comment>
<dbReference type="OrthoDB" id="527344at2759"/>
<evidence type="ECO:0000256" key="4">
    <source>
        <dbReference type="ARBA" id="ARBA00022723"/>
    </source>
</evidence>
<evidence type="ECO:0000313" key="10">
    <source>
        <dbReference type="EMBL" id="PNH04248.1"/>
    </source>
</evidence>
<evidence type="ECO:0000256" key="1">
    <source>
        <dbReference type="ARBA" id="ARBA00001947"/>
    </source>
</evidence>
<keyword evidence="11" id="KW-1185">Reference proteome</keyword>
<dbReference type="Proteomes" id="UP000236333">
    <property type="component" value="Unassembled WGS sequence"/>
</dbReference>
<keyword evidence="6" id="KW-0378">Hydrolase</keyword>
<accession>A0A2J7ZVI1</accession>
<keyword evidence="5" id="KW-0255">Endonuclease</keyword>
<evidence type="ECO:0000256" key="7">
    <source>
        <dbReference type="ARBA" id="ARBA00022833"/>
    </source>
</evidence>
<dbReference type="GO" id="GO:0042781">
    <property type="term" value="F:3'-tRNA processing endoribonuclease activity"/>
    <property type="evidence" value="ECO:0007669"/>
    <property type="project" value="InterPro"/>
</dbReference>
<dbReference type="InterPro" id="IPR047151">
    <property type="entry name" value="RNZ2-like"/>
</dbReference>
<dbReference type="Pfam" id="PF13691">
    <property type="entry name" value="Lactamase_B_4"/>
    <property type="match status" value="1"/>
</dbReference>
<dbReference type="PANTHER" id="PTHR12553:SF49">
    <property type="entry name" value="ZINC PHOSPHODIESTERASE ELAC PROTEIN 2"/>
    <property type="match status" value="1"/>
</dbReference>
<sequence length="104" mass="11911">MGKKNSAPQAQAGAQPQVAGKPDVKQKQKEPRQPRQQQQRYERPAGGMQHYSSFLQVLPLDIDHTSPSVLLFFDKERYLFNAGEGIQRLFREHKLKIKQARLLG</sequence>
<evidence type="ECO:0000256" key="3">
    <source>
        <dbReference type="ARBA" id="ARBA00022722"/>
    </source>
</evidence>
<protein>
    <recommendedName>
        <fullName evidence="9">tRNase Z endonuclease domain-containing protein</fullName>
    </recommendedName>
</protein>
<reference evidence="10 11" key="1">
    <citation type="journal article" date="2017" name="Mol. Biol. Evol.">
        <title>The 4-celled Tetrabaena socialis nuclear genome reveals the essential components for genetic control of cell number at the origin of multicellularity in the volvocine lineage.</title>
        <authorList>
            <person name="Featherston J."/>
            <person name="Arakaki Y."/>
            <person name="Hanschen E.R."/>
            <person name="Ferris P.J."/>
            <person name="Michod R.E."/>
            <person name="Olson B.J.S.C."/>
            <person name="Nozaki H."/>
            <person name="Durand P.M."/>
        </authorList>
    </citation>
    <scope>NUCLEOTIDE SEQUENCE [LARGE SCALE GENOMIC DNA]</scope>
    <source>
        <strain evidence="10 11">NIES-571</strain>
    </source>
</reference>
<dbReference type="GO" id="GO:0046872">
    <property type="term" value="F:metal ion binding"/>
    <property type="evidence" value="ECO:0007669"/>
    <property type="project" value="UniProtKB-KW"/>
</dbReference>
<feature type="compositionally biased region" description="Low complexity" evidence="8">
    <location>
        <begin position="7"/>
        <end position="20"/>
    </location>
</feature>
<feature type="compositionally biased region" description="Basic and acidic residues" evidence="8">
    <location>
        <begin position="22"/>
        <end position="33"/>
    </location>
</feature>
<evidence type="ECO:0000313" key="11">
    <source>
        <dbReference type="Proteomes" id="UP000236333"/>
    </source>
</evidence>